<evidence type="ECO:0000313" key="8">
    <source>
        <dbReference type="EMBL" id="KAF9518357.1"/>
    </source>
</evidence>
<dbReference type="InterPro" id="IPR007867">
    <property type="entry name" value="GMC_OxRtase_C"/>
</dbReference>
<evidence type="ECO:0000256" key="5">
    <source>
        <dbReference type="PIRSR" id="PIRSR000137-1"/>
    </source>
</evidence>
<dbReference type="AlphaFoldDB" id="A0A9P6B6L3"/>
<evidence type="ECO:0000313" key="9">
    <source>
        <dbReference type="Proteomes" id="UP000886523"/>
    </source>
</evidence>
<feature type="binding site" evidence="6">
    <location>
        <position position="164"/>
    </location>
    <ligand>
        <name>FAD</name>
        <dbReference type="ChEBI" id="CHEBI:57692"/>
    </ligand>
</feature>
<feature type="domain" description="Glucose-methanol-choline oxidoreductase N-terminal" evidence="7">
    <location>
        <begin position="214"/>
        <end position="228"/>
    </location>
</feature>
<dbReference type="PANTHER" id="PTHR11552:SF147">
    <property type="entry name" value="CHOLINE DEHYDROGENASE, MITOCHONDRIAL"/>
    <property type="match status" value="1"/>
</dbReference>
<dbReference type="SUPFAM" id="SSF51905">
    <property type="entry name" value="FAD/NAD(P)-binding domain"/>
    <property type="match status" value="1"/>
</dbReference>
<dbReference type="InterPro" id="IPR036188">
    <property type="entry name" value="FAD/NAD-bd_sf"/>
</dbReference>
<evidence type="ECO:0000256" key="6">
    <source>
        <dbReference type="PIRSR" id="PIRSR000137-2"/>
    </source>
</evidence>
<keyword evidence="4 6" id="KW-0274">FAD</keyword>
<protein>
    <submittedName>
        <fullName evidence="8">GMC oxidoreductase</fullName>
    </submittedName>
</protein>
<dbReference type="SUPFAM" id="SSF54373">
    <property type="entry name" value="FAD-linked reductases, C-terminal domain"/>
    <property type="match status" value="1"/>
</dbReference>
<evidence type="ECO:0000256" key="4">
    <source>
        <dbReference type="ARBA" id="ARBA00022827"/>
    </source>
</evidence>
<keyword evidence="3" id="KW-0285">Flavoprotein</keyword>
<dbReference type="InterPro" id="IPR000172">
    <property type="entry name" value="GMC_OxRdtase_N"/>
</dbReference>
<comment type="similarity">
    <text evidence="2">Belongs to the GMC oxidoreductase family.</text>
</comment>
<dbReference type="Gene3D" id="3.30.560.10">
    <property type="entry name" value="Glucose Oxidase, domain 3"/>
    <property type="match status" value="1"/>
</dbReference>
<organism evidence="8 9">
    <name type="scientific">Hydnum rufescens UP504</name>
    <dbReference type="NCBI Taxonomy" id="1448309"/>
    <lineage>
        <taxon>Eukaryota</taxon>
        <taxon>Fungi</taxon>
        <taxon>Dikarya</taxon>
        <taxon>Basidiomycota</taxon>
        <taxon>Agaricomycotina</taxon>
        <taxon>Agaricomycetes</taxon>
        <taxon>Cantharellales</taxon>
        <taxon>Hydnaceae</taxon>
        <taxon>Hydnum</taxon>
    </lineage>
</organism>
<feature type="binding site" evidence="6">
    <location>
        <position position="297"/>
    </location>
    <ligand>
        <name>substrate</name>
    </ligand>
</feature>
<comment type="caution">
    <text evidence="8">The sequence shown here is derived from an EMBL/GenBank/DDBJ whole genome shotgun (WGS) entry which is preliminary data.</text>
</comment>
<sequence>MLTAWTQPEKQLNNRVVNLPRGKFLGGSSGLNATLILRGLRSDYDSWLEAGNIGWGWEDVLPFFKKSETFVSTNGYQADLDFHGTEGIIHTSMPPPLAINDPLVESFIDKGIPYQPDMHVKGEAVDGVGIATRTIHQWSTNQRVADYVNIDPPANLHVAYNTTVLRIILDDQSSGATTAPKYTATTVAAEIKNETGTVEMVTYRARKEIILSAGAYNSPFLLLHSGVGPKDHLKEVGIEVKVDLKGVGRNLGDHMLLNQLYQVKDIATEDIHYWPPGAEAGVREWIEKKTGPMASFCVGVLAFKDLSDRIINKPLWRAAKVANPDADISGHLPGQPHVEYYPIASAIGSELPTKGETIVGLAAMLFGFDQPGTVTLRSSNPHDPPKINHNYLSSELDLALYVEAARFGHEIMVEGSGTHDHIVGPWPVDRIVPSTDEEWKEFVKEGVTTDFHPSSTCKMGPDTDEEAVVDPRLRVRNVAGLRVADISILPTLVHGHTQAVAYMIGEKAADMILEDNRVKAAI</sequence>
<name>A0A9P6B6L3_9AGAM</name>
<feature type="active site" description="Proton acceptor" evidence="5">
    <location>
        <position position="496"/>
    </location>
</feature>
<dbReference type="EMBL" id="MU128925">
    <property type="protein sequence ID" value="KAF9518357.1"/>
    <property type="molecule type" value="Genomic_DNA"/>
</dbReference>
<dbReference type="Gene3D" id="3.50.50.60">
    <property type="entry name" value="FAD/NAD(P)-binding domain"/>
    <property type="match status" value="1"/>
</dbReference>
<dbReference type="GO" id="GO:0016614">
    <property type="term" value="F:oxidoreductase activity, acting on CH-OH group of donors"/>
    <property type="evidence" value="ECO:0007669"/>
    <property type="project" value="InterPro"/>
</dbReference>
<keyword evidence="9" id="KW-1185">Reference proteome</keyword>
<dbReference type="Pfam" id="PF05199">
    <property type="entry name" value="GMC_oxred_C"/>
    <property type="match status" value="1"/>
</dbReference>
<dbReference type="Pfam" id="PF00732">
    <property type="entry name" value="GMC_oxred_N"/>
    <property type="match status" value="1"/>
</dbReference>
<dbReference type="InterPro" id="IPR012132">
    <property type="entry name" value="GMC_OxRdtase"/>
</dbReference>
<dbReference type="PROSITE" id="PS00624">
    <property type="entry name" value="GMC_OXRED_2"/>
    <property type="match status" value="1"/>
</dbReference>
<dbReference type="OrthoDB" id="269227at2759"/>
<dbReference type="PIRSF" id="PIRSF000137">
    <property type="entry name" value="Alcohol_oxidase"/>
    <property type="match status" value="1"/>
</dbReference>
<evidence type="ECO:0000256" key="3">
    <source>
        <dbReference type="ARBA" id="ARBA00022630"/>
    </source>
</evidence>
<evidence type="ECO:0000259" key="7">
    <source>
        <dbReference type="PROSITE" id="PS00624"/>
    </source>
</evidence>
<dbReference type="GO" id="GO:0050660">
    <property type="term" value="F:flavin adenine dinucleotide binding"/>
    <property type="evidence" value="ECO:0007669"/>
    <property type="project" value="InterPro"/>
</dbReference>
<gene>
    <name evidence="8" type="ORF">BS47DRAFT_1289680</name>
</gene>
<feature type="active site" description="Proton donor" evidence="5">
    <location>
        <position position="452"/>
    </location>
</feature>
<reference evidence="8" key="1">
    <citation type="journal article" date="2020" name="Nat. Commun.">
        <title>Large-scale genome sequencing of mycorrhizal fungi provides insights into the early evolution of symbiotic traits.</title>
        <authorList>
            <person name="Miyauchi S."/>
            <person name="Kiss E."/>
            <person name="Kuo A."/>
            <person name="Drula E."/>
            <person name="Kohler A."/>
            <person name="Sanchez-Garcia M."/>
            <person name="Morin E."/>
            <person name="Andreopoulos B."/>
            <person name="Barry K.W."/>
            <person name="Bonito G."/>
            <person name="Buee M."/>
            <person name="Carver A."/>
            <person name="Chen C."/>
            <person name="Cichocki N."/>
            <person name="Clum A."/>
            <person name="Culley D."/>
            <person name="Crous P.W."/>
            <person name="Fauchery L."/>
            <person name="Girlanda M."/>
            <person name="Hayes R.D."/>
            <person name="Keri Z."/>
            <person name="LaButti K."/>
            <person name="Lipzen A."/>
            <person name="Lombard V."/>
            <person name="Magnuson J."/>
            <person name="Maillard F."/>
            <person name="Murat C."/>
            <person name="Nolan M."/>
            <person name="Ohm R.A."/>
            <person name="Pangilinan J."/>
            <person name="Pereira M.F."/>
            <person name="Perotto S."/>
            <person name="Peter M."/>
            <person name="Pfister S."/>
            <person name="Riley R."/>
            <person name="Sitrit Y."/>
            <person name="Stielow J.B."/>
            <person name="Szollosi G."/>
            <person name="Zifcakova L."/>
            <person name="Stursova M."/>
            <person name="Spatafora J.W."/>
            <person name="Tedersoo L."/>
            <person name="Vaario L.M."/>
            <person name="Yamada A."/>
            <person name="Yan M."/>
            <person name="Wang P."/>
            <person name="Xu J."/>
            <person name="Bruns T."/>
            <person name="Baldrian P."/>
            <person name="Vilgalys R."/>
            <person name="Dunand C."/>
            <person name="Henrissat B."/>
            <person name="Grigoriev I.V."/>
            <person name="Hibbett D."/>
            <person name="Nagy L.G."/>
            <person name="Martin F.M."/>
        </authorList>
    </citation>
    <scope>NUCLEOTIDE SEQUENCE</scope>
    <source>
        <strain evidence="8">UP504</strain>
    </source>
</reference>
<accession>A0A9P6B6L3</accession>
<dbReference type="Proteomes" id="UP000886523">
    <property type="component" value="Unassembled WGS sequence"/>
</dbReference>
<dbReference type="PANTHER" id="PTHR11552">
    <property type="entry name" value="GLUCOSE-METHANOL-CHOLINE GMC OXIDOREDUCTASE"/>
    <property type="match status" value="1"/>
</dbReference>
<proteinExistence type="inferred from homology"/>
<evidence type="ECO:0000256" key="1">
    <source>
        <dbReference type="ARBA" id="ARBA00001974"/>
    </source>
</evidence>
<comment type="cofactor">
    <cofactor evidence="1 6">
        <name>FAD</name>
        <dbReference type="ChEBI" id="CHEBI:57692"/>
    </cofactor>
</comment>
<evidence type="ECO:0000256" key="2">
    <source>
        <dbReference type="ARBA" id="ARBA00010790"/>
    </source>
</evidence>